<feature type="coiled-coil region" evidence="1">
    <location>
        <begin position="246"/>
        <end position="276"/>
    </location>
</feature>
<dbReference type="RefSeq" id="WP_339892484.1">
    <property type="nucleotide sequence ID" value="NZ_CAXBCE010000051.1"/>
</dbReference>
<dbReference type="Proteomes" id="UP001449225">
    <property type="component" value="Unassembled WGS sequence"/>
</dbReference>
<evidence type="ECO:0000256" key="2">
    <source>
        <dbReference type="SAM" id="SignalP"/>
    </source>
</evidence>
<organism evidence="3 4">
    <name type="scientific">Neptuniibacter pectenicola</name>
    <dbReference type="NCBI Taxonomy" id="1806669"/>
    <lineage>
        <taxon>Bacteria</taxon>
        <taxon>Pseudomonadati</taxon>
        <taxon>Pseudomonadota</taxon>
        <taxon>Gammaproteobacteria</taxon>
        <taxon>Oceanospirillales</taxon>
        <taxon>Oceanospirillaceae</taxon>
        <taxon>Neptuniibacter</taxon>
    </lineage>
</organism>
<evidence type="ECO:0000256" key="1">
    <source>
        <dbReference type="SAM" id="Coils"/>
    </source>
</evidence>
<gene>
    <name evidence="3" type="ORF">WNY58_16435</name>
</gene>
<evidence type="ECO:0000313" key="4">
    <source>
        <dbReference type="Proteomes" id="UP001449225"/>
    </source>
</evidence>
<keyword evidence="2" id="KW-0732">Signal</keyword>
<comment type="caution">
    <text evidence="3">The sequence shown here is derived from an EMBL/GenBank/DDBJ whole genome shotgun (WGS) entry which is preliminary data.</text>
</comment>
<dbReference type="EMBL" id="JBBMRA010000025">
    <property type="protein sequence ID" value="MEM5537973.1"/>
    <property type="molecule type" value="Genomic_DNA"/>
</dbReference>
<name>A0ABU9TW87_9GAMM</name>
<evidence type="ECO:0000313" key="3">
    <source>
        <dbReference type="EMBL" id="MEM5537973.1"/>
    </source>
</evidence>
<feature type="chain" id="PRO_5047339296" description="SHOCT domain-containing protein" evidence="2">
    <location>
        <begin position="25"/>
        <end position="316"/>
    </location>
</feature>
<proteinExistence type="predicted"/>
<feature type="signal peptide" evidence="2">
    <location>
        <begin position="1"/>
        <end position="24"/>
    </location>
</feature>
<sequence>MNRATLLKLMLIPALALPFTTSQAATEMLWKEGNDYIAINSDAASINANHPYKVETQKLARILSQLKIGAKQQNSLTSIISSSSKSKDIRIFTDKEIDLLAQGISNALTKASANEAVTFSISDFRDVYFGDKRLSISGTAFIQDNALNLLFGEVHVDLHKKYIRSGEGVSNSRFASNVELANFKLPTGNVNKEASHDWKLKPFPGASLVNNRTDWLSIKLAHQYNYQQPENHAEKIKSKYLSEIQKNELTSKESAIEERLKRLENATKAVEAQKAAPTIDPNSVEARLKKVKSLYEQGVIPESVYLNKMNAIINEL</sequence>
<keyword evidence="4" id="KW-1185">Reference proteome</keyword>
<keyword evidence="1" id="KW-0175">Coiled coil</keyword>
<evidence type="ECO:0008006" key="5">
    <source>
        <dbReference type="Google" id="ProtNLM"/>
    </source>
</evidence>
<protein>
    <recommendedName>
        <fullName evidence="5">SHOCT domain-containing protein</fullName>
    </recommendedName>
</protein>
<reference evidence="3 4" key="1">
    <citation type="submission" date="2024-03" db="EMBL/GenBank/DDBJ databases">
        <title>Community enrichment and isolation of bacterial strains for fucoidan degradation.</title>
        <authorList>
            <person name="Sichert A."/>
        </authorList>
    </citation>
    <scope>NUCLEOTIDE SEQUENCE [LARGE SCALE GENOMIC DNA]</scope>
    <source>
        <strain evidence="3 4">AS76</strain>
    </source>
</reference>
<accession>A0ABU9TW87</accession>